<keyword evidence="12" id="KW-1185">Reference proteome</keyword>
<dbReference type="SFLD" id="SFLDS00029">
    <property type="entry name" value="Radical_SAM"/>
    <property type="match status" value="1"/>
</dbReference>
<evidence type="ECO:0000256" key="6">
    <source>
        <dbReference type="ARBA" id="ARBA00022723"/>
    </source>
</evidence>
<dbReference type="SUPFAM" id="SSF102114">
    <property type="entry name" value="Radical SAM enzymes"/>
    <property type="match status" value="1"/>
</dbReference>
<sequence>MITKYSIITPIYNAESYIETFIQHVNSFTKKFKHIEWIIVDDGSNDDTFQILKRAFSLPKNNDAVSCYQLEKNNGPGIARNKALENVKGEWVLFVDADDQLDSIGFEKLNEYITDNTDCDLISFSWANSNNKEVKIKSDSASLLKSKKEILCDYLSLKMDGSVIFSAIKSSLIKEHKIKFLSSFHEDVDFLFKCYWHCQQLTLFDEIIYIKSNRDASIINSISYKHIIGFIRAYEEMIHFLDSKGTLSTFKPELIQGALAIIATRIRNIDLLNKCSIEEVKKIIFELKMFGKKYIPVNFDYNSTQYHQLVHYIINKAQPKTKLQLREYFDKISDIANSLWSCKDLEDSLFLAPNQVRACCKRFFIGNEMKGDVVLIDNISDDISIQDIKQAKQQLKKSLNNGSKTDCDGCPYLEFKPWRKENLDRIKYLSLEHHSVCNLRCIYCDEKYYGGKKSSYDIKKALTSEQGLNYLKGCETIVWGGGEPSLGRDFDSLLPDLMNNSATTVQRLLSNSVKFSKTISNALKNANVKLVTSIDAGTAKTFSAVRGKNKLNDVLLNLTKYAEINAENITIKYILREDNSSVHEITSFINELISHPILQRCNYQISCDFKYDTLSTKVLSAAVLLYGLLIKNHYSTVFYDDLLRARLAKITKDNLTAVEQHLVLHGFYDFLASPSVKQDLIVWGIGWQTKYLLENSLFFNENKVAFFVVDKEYLTCDKYNDTPVYTPESILKSDLPVLISASQGYEKIQKRLSMYNIPEERIFKKAIL</sequence>
<dbReference type="Gene3D" id="3.20.20.70">
    <property type="entry name" value="Aldolase class I"/>
    <property type="match status" value="1"/>
</dbReference>
<dbReference type="CDD" id="cd00761">
    <property type="entry name" value="Glyco_tranf_GTA_type"/>
    <property type="match status" value="1"/>
</dbReference>
<comment type="cofactor">
    <cofactor evidence="1">
        <name>[4Fe-4S] cluster</name>
        <dbReference type="ChEBI" id="CHEBI:49883"/>
    </cofactor>
</comment>
<evidence type="ECO:0000256" key="1">
    <source>
        <dbReference type="ARBA" id="ARBA00001966"/>
    </source>
</evidence>
<dbReference type="EC" id="2.4.-.-" evidence="11"/>
<keyword evidence="4 11" id="KW-0808">Transferase</keyword>
<dbReference type="InterPro" id="IPR013785">
    <property type="entry name" value="Aldolase_TIM"/>
</dbReference>
<dbReference type="InterPro" id="IPR001173">
    <property type="entry name" value="Glyco_trans_2-like"/>
</dbReference>
<name>A0ABU9TXW9_9GAMM</name>
<dbReference type="Pfam" id="PF00535">
    <property type="entry name" value="Glycos_transf_2"/>
    <property type="match status" value="1"/>
</dbReference>
<dbReference type="SUPFAM" id="SSF53448">
    <property type="entry name" value="Nucleotide-diphospho-sugar transferases"/>
    <property type="match status" value="1"/>
</dbReference>
<feature type="domain" description="Radical SAM core" evidence="10">
    <location>
        <begin position="432"/>
        <end position="575"/>
    </location>
</feature>
<dbReference type="InterPro" id="IPR058240">
    <property type="entry name" value="rSAM_sf"/>
</dbReference>
<keyword evidence="3 11" id="KW-0328">Glycosyltransferase</keyword>
<reference evidence="11 12" key="1">
    <citation type="submission" date="2024-03" db="EMBL/GenBank/DDBJ databases">
        <title>Community enrichment and isolation of bacterial strains for fucoidan degradation.</title>
        <authorList>
            <person name="Sichert A."/>
        </authorList>
    </citation>
    <scope>NUCLEOTIDE SEQUENCE [LARGE SCALE GENOMIC DNA]</scope>
    <source>
        <strain evidence="11 12">AS81</strain>
    </source>
</reference>
<dbReference type="GO" id="GO:0016757">
    <property type="term" value="F:glycosyltransferase activity"/>
    <property type="evidence" value="ECO:0007669"/>
    <property type="project" value="UniProtKB-KW"/>
</dbReference>
<dbReference type="InterPro" id="IPR029044">
    <property type="entry name" value="Nucleotide-diphossugar_trans"/>
</dbReference>
<keyword evidence="5" id="KW-0949">S-adenosyl-L-methionine</keyword>
<evidence type="ECO:0000256" key="5">
    <source>
        <dbReference type="ARBA" id="ARBA00022691"/>
    </source>
</evidence>
<keyword evidence="7" id="KW-0408">Iron</keyword>
<evidence type="ECO:0000256" key="2">
    <source>
        <dbReference type="ARBA" id="ARBA00006739"/>
    </source>
</evidence>
<gene>
    <name evidence="11" type="ORF">WNY63_02605</name>
</gene>
<dbReference type="Pfam" id="PF04055">
    <property type="entry name" value="Radical_SAM"/>
    <property type="match status" value="1"/>
</dbReference>
<dbReference type="PANTHER" id="PTHR43630">
    <property type="entry name" value="POLY-BETA-1,6-N-ACETYL-D-GLUCOSAMINE SYNTHASE"/>
    <property type="match status" value="1"/>
</dbReference>
<evidence type="ECO:0000259" key="9">
    <source>
        <dbReference type="Pfam" id="PF00535"/>
    </source>
</evidence>
<evidence type="ECO:0000313" key="11">
    <source>
        <dbReference type="EMBL" id="MEM5549626.1"/>
    </source>
</evidence>
<dbReference type="InterPro" id="IPR007197">
    <property type="entry name" value="rSAM"/>
</dbReference>
<accession>A0ABU9TXW9</accession>
<comment type="similarity">
    <text evidence="2">Belongs to the glycosyltransferase 2 family.</text>
</comment>
<comment type="caution">
    <text evidence="11">The sequence shown here is derived from an EMBL/GenBank/DDBJ whole genome shotgun (WGS) entry which is preliminary data.</text>
</comment>
<evidence type="ECO:0000256" key="3">
    <source>
        <dbReference type="ARBA" id="ARBA00022676"/>
    </source>
</evidence>
<organism evidence="11 12">
    <name type="scientific">Pseudoalteromonas neustonica</name>
    <dbReference type="NCBI Taxonomy" id="1840331"/>
    <lineage>
        <taxon>Bacteria</taxon>
        <taxon>Pseudomonadati</taxon>
        <taxon>Pseudomonadota</taxon>
        <taxon>Gammaproteobacteria</taxon>
        <taxon>Alteromonadales</taxon>
        <taxon>Pseudoalteromonadaceae</taxon>
        <taxon>Pseudoalteromonas</taxon>
    </lineage>
</organism>
<keyword evidence="8" id="KW-0411">Iron-sulfur</keyword>
<evidence type="ECO:0000313" key="12">
    <source>
        <dbReference type="Proteomes" id="UP001388366"/>
    </source>
</evidence>
<evidence type="ECO:0000256" key="4">
    <source>
        <dbReference type="ARBA" id="ARBA00022679"/>
    </source>
</evidence>
<dbReference type="Gene3D" id="3.40.50.720">
    <property type="entry name" value="NAD(P)-binding Rossmann-like Domain"/>
    <property type="match status" value="1"/>
</dbReference>
<dbReference type="RefSeq" id="WP_342883239.1">
    <property type="nucleotide sequence ID" value="NZ_JBBMQU010000003.1"/>
</dbReference>
<dbReference type="Gene3D" id="3.90.550.10">
    <property type="entry name" value="Spore Coat Polysaccharide Biosynthesis Protein SpsA, Chain A"/>
    <property type="match status" value="1"/>
</dbReference>
<proteinExistence type="inferred from homology"/>
<protein>
    <submittedName>
        <fullName evidence="11">Glycosyltransferase</fullName>
        <ecNumber evidence="11">2.4.-.-</ecNumber>
    </submittedName>
</protein>
<dbReference type="Proteomes" id="UP001388366">
    <property type="component" value="Unassembled WGS sequence"/>
</dbReference>
<dbReference type="EMBL" id="JBBMQU010000003">
    <property type="protein sequence ID" value="MEM5549626.1"/>
    <property type="molecule type" value="Genomic_DNA"/>
</dbReference>
<evidence type="ECO:0000259" key="10">
    <source>
        <dbReference type="Pfam" id="PF04055"/>
    </source>
</evidence>
<keyword evidence="6" id="KW-0479">Metal-binding</keyword>
<dbReference type="PANTHER" id="PTHR43630:SF1">
    <property type="entry name" value="POLY-BETA-1,6-N-ACETYL-D-GLUCOSAMINE SYNTHASE"/>
    <property type="match status" value="1"/>
</dbReference>
<feature type="domain" description="Glycosyltransferase 2-like" evidence="9">
    <location>
        <begin position="6"/>
        <end position="149"/>
    </location>
</feature>
<dbReference type="SFLD" id="SFLDG01067">
    <property type="entry name" value="SPASM/twitch_domain_containing"/>
    <property type="match status" value="1"/>
</dbReference>
<evidence type="ECO:0000256" key="8">
    <source>
        <dbReference type="ARBA" id="ARBA00023014"/>
    </source>
</evidence>
<evidence type="ECO:0000256" key="7">
    <source>
        <dbReference type="ARBA" id="ARBA00023004"/>
    </source>
</evidence>